<reference evidence="7 8" key="1">
    <citation type="submission" date="2018-08" db="EMBL/GenBank/DDBJ databases">
        <title>Genomic Encyclopedia of Type Strains, Phase IV (KMG-IV): sequencing the most valuable type-strain genomes for metagenomic binning, comparative biology and taxonomic classification.</title>
        <authorList>
            <person name="Goeker M."/>
        </authorList>
    </citation>
    <scope>NUCLEOTIDE SEQUENCE [LARGE SCALE GENOMIC DNA]</scope>
    <source>
        <strain evidence="7 8">DSM 18841</strain>
    </source>
</reference>
<dbReference type="Proteomes" id="UP000256884">
    <property type="component" value="Unassembled WGS sequence"/>
</dbReference>
<comment type="caution">
    <text evidence="7">The sequence shown here is derived from an EMBL/GenBank/DDBJ whole genome shotgun (WGS) entry which is preliminary data.</text>
</comment>
<name>A0A3E0HIA2_9FLAO</name>
<keyword evidence="8" id="KW-1185">Reference proteome</keyword>
<feature type="transmembrane region" description="Helical" evidence="5">
    <location>
        <begin position="367"/>
        <end position="396"/>
    </location>
</feature>
<keyword evidence="3 5" id="KW-1133">Transmembrane helix</keyword>
<organism evidence="7 8">
    <name type="scientific">Tenacibaculum gallaicum</name>
    <dbReference type="NCBI Taxonomy" id="561505"/>
    <lineage>
        <taxon>Bacteria</taxon>
        <taxon>Pseudomonadati</taxon>
        <taxon>Bacteroidota</taxon>
        <taxon>Flavobacteriia</taxon>
        <taxon>Flavobacteriales</taxon>
        <taxon>Flavobacteriaceae</taxon>
        <taxon>Tenacibaculum</taxon>
    </lineage>
</organism>
<gene>
    <name evidence="7" type="ORF">C7448_10925</name>
</gene>
<evidence type="ECO:0000313" key="7">
    <source>
        <dbReference type="EMBL" id="REH45775.1"/>
    </source>
</evidence>
<evidence type="ECO:0000256" key="3">
    <source>
        <dbReference type="ARBA" id="ARBA00022989"/>
    </source>
</evidence>
<keyword evidence="4 5" id="KW-0472">Membrane</keyword>
<evidence type="ECO:0000256" key="2">
    <source>
        <dbReference type="ARBA" id="ARBA00022692"/>
    </source>
</evidence>
<feature type="transmembrane region" description="Helical" evidence="5">
    <location>
        <begin position="33"/>
        <end position="53"/>
    </location>
</feature>
<evidence type="ECO:0000313" key="8">
    <source>
        <dbReference type="Proteomes" id="UP000256884"/>
    </source>
</evidence>
<proteinExistence type="predicted"/>
<feature type="transmembrane region" description="Helical" evidence="5">
    <location>
        <begin position="7"/>
        <end position="27"/>
    </location>
</feature>
<feature type="transmembrane region" description="Helical" evidence="5">
    <location>
        <begin position="200"/>
        <end position="233"/>
    </location>
</feature>
<feature type="transmembrane region" description="Helical" evidence="5">
    <location>
        <begin position="120"/>
        <end position="142"/>
    </location>
</feature>
<dbReference type="InterPro" id="IPR007016">
    <property type="entry name" value="O-antigen_ligase-rel_domated"/>
</dbReference>
<feature type="transmembrane region" description="Helical" evidence="5">
    <location>
        <begin position="329"/>
        <end position="347"/>
    </location>
</feature>
<dbReference type="AlphaFoldDB" id="A0A3E0HIA2"/>
<protein>
    <recommendedName>
        <fullName evidence="6">O-antigen ligase-related domain-containing protein</fullName>
    </recommendedName>
</protein>
<sequence length="406" mass="46750">MGMKNKITLIFSIDVFLTAFAFIIPMIGYLNILFKGFLTSWSLILVYFVYLLVKYKKIPLRKGSIKIDFLFLIGFILVVFFNFVLVDFNSKSKQYFLIFFFFAILYVIDAIYEYDIRKKVTIIFLIFIALGVQASISIPYIFDSNLLLSRLMSSGQLSDELVKEAVKNGVGTNALYTSLGGLCLFGLIIQSYLQSSFARIIMFIAIFSMIFSIFISTYFASIFMFVLGVLLLLFFRFKKLFSFKAIVVGIVLFSMSIYIFNQYLSDTRLLDPILKKIEGFSKQGGDVTGRDKLANVSLETFYDNPFFGIGVPPWRSYNKIGEHMPWVDFLANFGLLGFLPLLIFLFIRIKNRFSHFRFKNSIDIACFIGVFLFIVSNFISPMITTPITYISLIFIYTSNSFKNDFQ</sequence>
<evidence type="ECO:0000256" key="1">
    <source>
        <dbReference type="ARBA" id="ARBA00004141"/>
    </source>
</evidence>
<dbReference type="EMBL" id="QUNS01000009">
    <property type="protein sequence ID" value="REH45775.1"/>
    <property type="molecule type" value="Genomic_DNA"/>
</dbReference>
<accession>A0A3E0HIA2</accession>
<evidence type="ECO:0000259" key="6">
    <source>
        <dbReference type="Pfam" id="PF04932"/>
    </source>
</evidence>
<feature type="transmembrane region" description="Helical" evidence="5">
    <location>
        <begin position="92"/>
        <end position="108"/>
    </location>
</feature>
<dbReference type="Pfam" id="PF04932">
    <property type="entry name" value="Wzy_C"/>
    <property type="match status" value="1"/>
</dbReference>
<evidence type="ECO:0000256" key="5">
    <source>
        <dbReference type="SAM" id="Phobius"/>
    </source>
</evidence>
<dbReference type="GO" id="GO:0016020">
    <property type="term" value="C:membrane"/>
    <property type="evidence" value="ECO:0007669"/>
    <property type="project" value="UniProtKB-SubCell"/>
</dbReference>
<evidence type="ECO:0000256" key="4">
    <source>
        <dbReference type="ARBA" id="ARBA00023136"/>
    </source>
</evidence>
<feature type="domain" description="O-antigen ligase-related" evidence="6">
    <location>
        <begin position="205"/>
        <end position="340"/>
    </location>
</feature>
<feature type="transmembrane region" description="Helical" evidence="5">
    <location>
        <begin position="240"/>
        <end position="260"/>
    </location>
</feature>
<comment type="subcellular location">
    <subcellularLocation>
        <location evidence="1">Membrane</location>
        <topology evidence="1">Multi-pass membrane protein</topology>
    </subcellularLocation>
</comment>
<keyword evidence="2 5" id="KW-0812">Transmembrane</keyword>
<feature type="transmembrane region" description="Helical" evidence="5">
    <location>
        <begin position="65"/>
        <end position="86"/>
    </location>
</feature>